<accession>A0A427YTE3</accession>
<evidence type="ECO:0000313" key="2">
    <source>
        <dbReference type="EMBL" id="RSH94418.1"/>
    </source>
</evidence>
<dbReference type="Proteomes" id="UP000279259">
    <property type="component" value="Unassembled WGS sequence"/>
</dbReference>
<comment type="similarity">
    <text evidence="1">Belongs to the AIM41 family.</text>
</comment>
<evidence type="ECO:0000313" key="3">
    <source>
        <dbReference type="Proteomes" id="UP000279259"/>
    </source>
</evidence>
<dbReference type="OrthoDB" id="538640at2759"/>
<comment type="subcellular location">
    <subcellularLocation>
        <location evidence="1">Mitochondrion</location>
    </subcellularLocation>
</comment>
<reference evidence="2 3" key="1">
    <citation type="submission" date="2018-11" db="EMBL/GenBank/DDBJ databases">
        <title>Genome sequence of Saitozyma podzolica DSM 27192.</title>
        <authorList>
            <person name="Aliyu H."/>
            <person name="Gorte O."/>
            <person name="Ochsenreither K."/>
        </authorList>
    </citation>
    <scope>NUCLEOTIDE SEQUENCE [LARGE SCALE GENOMIC DNA]</scope>
    <source>
        <strain evidence="2 3">DSM 27192</strain>
    </source>
</reference>
<keyword evidence="1" id="KW-0496">Mitochondrion</keyword>
<proteinExistence type="inferred from homology"/>
<dbReference type="SUPFAM" id="SSF89095">
    <property type="entry name" value="GatB/YqeY motif"/>
    <property type="match status" value="1"/>
</dbReference>
<comment type="caution">
    <text evidence="2">The sequence shown here is derived from an EMBL/GenBank/DDBJ whole genome shotgun (WGS) entry which is preliminary data.</text>
</comment>
<dbReference type="InterPro" id="IPR023168">
    <property type="entry name" value="GatB_Yqey_C_2"/>
</dbReference>
<name>A0A427YTE3_9TREE</name>
<dbReference type="Pfam" id="PF09424">
    <property type="entry name" value="YqeY"/>
    <property type="match status" value="1"/>
</dbReference>
<dbReference type="Gene3D" id="1.10.10.410">
    <property type="match status" value="1"/>
</dbReference>
<protein>
    <recommendedName>
        <fullName evidence="1">Altered inheritance of mitochondria protein 41</fullName>
    </recommendedName>
</protein>
<dbReference type="AlphaFoldDB" id="A0A427YTE3"/>
<dbReference type="InterPro" id="IPR019004">
    <property type="entry name" value="YqeY/Aim41"/>
</dbReference>
<dbReference type="PANTHER" id="PTHR28055:SF1">
    <property type="entry name" value="ALTERED INHERITANCE OF MITOCHONDRIA PROTEIN 41, MITOCHONDRIAL"/>
    <property type="match status" value="1"/>
</dbReference>
<dbReference type="InterPro" id="IPR042184">
    <property type="entry name" value="YqeY/Aim41_N"/>
</dbReference>
<dbReference type="EMBL" id="RSCD01000002">
    <property type="protein sequence ID" value="RSH94418.1"/>
    <property type="molecule type" value="Genomic_DNA"/>
</dbReference>
<keyword evidence="3" id="KW-1185">Reference proteome</keyword>
<dbReference type="GO" id="GO:0005739">
    <property type="term" value="C:mitochondrion"/>
    <property type="evidence" value="ECO:0007669"/>
    <property type="project" value="UniProtKB-SubCell"/>
</dbReference>
<dbReference type="PANTHER" id="PTHR28055">
    <property type="entry name" value="ALTERED INHERITANCE OF MITOCHONDRIA PROTEIN 41, MITOCHONDRIAL"/>
    <property type="match status" value="1"/>
</dbReference>
<dbReference type="InterPro" id="IPR003789">
    <property type="entry name" value="Asn/Gln_tRNA_amidoTrase-B-like"/>
</dbReference>
<organism evidence="2 3">
    <name type="scientific">Saitozyma podzolica</name>
    <dbReference type="NCBI Taxonomy" id="1890683"/>
    <lineage>
        <taxon>Eukaryota</taxon>
        <taxon>Fungi</taxon>
        <taxon>Dikarya</taxon>
        <taxon>Basidiomycota</taxon>
        <taxon>Agaricomycotina</taxon>
        <taxon>Tremellomycetes</taxon>
        <taxon>Tremellales</taxon>
        <taxon>Trimorphomycetaceae</taxon>
        <taxon>Saitozyma</taxon>
    </lineage>
</organism>
<dbReference type="Gene3D" id="1.10.1510.10">
    <property type="entry name" value="Uncharacterised protein YqeY/AIM41 PF09424, N-terminal domain"/>
    <property type="match status" value="1"/>
</dbReference>
<dbReference type="GO" id="GO:0016884">
    <property type="term" value="F:carbon-nitrogen ligase activity, with glutamine as amido-N-donor"/>
    <property type="evidence" value="ECO:0007669"/>
    <property type="project" value="UniProtKB-UniRule"/>
</dbReference>
<evidence type="ECO:0000256" key="1">
    <source>
        <dbReference type="RuleBase" id="RU365099"/>
    </source>
</evidence>
<gene>
    <name evidence="1" type="primary">AIM41</name>
    <name evidence="2" type="ORF">EHS25_004221</name>
</gene>
<sequence>MYRTFPRSLHASIRALQSVTTTSPIEIRLRDGLKAAMKARDRPAANCLKAVLAEVTNAAKASANPNEPASSSAVITALRKGVEKRREAALAYAPTSPSPHPENHSALTNEITLLQSFLPSGPSPEALKELIQSVVDSLEEGVRGSKGAVGVVMKGVMAKLGEAAAGADRKEVGRIVGELLKK</sequence>
<dbReference type="STRING" id="1890683.A0A427YTE3"/>